<reference evidence="3" key="1">
    <citation type="submission" date="2016-06" db="EMBL/GenBank/DDBJ databases">
        <title>NZP2037 Pacbio-Illumina hybrid assembly.</title>
        <authorList>
            <person name="Ramsay J.P."/>
        </authorList>
    </citation>
    <scope>NUCLEOTIDE SEQUENCE [LARGE SCALE GENOMIC DNA]</scope>
    <source>
        <strain evidence="3">R7ANS::ICEMlSym2042</strain>
    </source>
</reference>
<gene>
    <name evidence="2" type="ORF">BAE39_12275</name>
</gene>
<organism evidence="2 3">
    <name type="scientific">Rhizobium loti</name>
    <name type="common">Mesorhizobium loti</name>
    <dbReference type="NCBI Taxonomy" id="381"/>
    <lineage>
        <taxon>Bacteria</taxon>
        <taxon>Pseudomonadati</taxon>
        <taxon>Pseudomonadota</taxon>
        <taxon>Alphaproteobacteria</taxon>
        <taxon>Hyphomicrobiales</taxon>
        <taxon>Phyllobacteriaceae</taxon>
        <taxon>Mesorhizobium</taxon>
    </lineage>
</organism>
<dbReference type="Proteomes" id="UP000093748">
    <property type="component" value="Unassembled WGS sequence"/>
</dbReference>
<dbReference type="InterPro" id="IPR009628">
    <property type="entry name" value="Phage_tape_measure_N"/>
</dbReference>
<dbReference type="EMBL" id="LZTJ01000012">
    <property type="protein sequence ID" value="OBP76850.1"/>
    <property type="molecule type" value="Genomic_DNA"/>
</dbReference>
<name>A0A1A5J4U2_RHILI</name>
<protein>
    <recommendedName>
        <fullName evidence="1">Bacteriophage tail tape measure N-terminal domain-containing protein</fullName>
    </recommendedName>
</protein>
<dbReference type="AlphaFoldDB" id="A0A1A5J4U2"/>
<feature type="domain" description="Bacteriophage tail tape measure N-terminal" evidence="1">
    <location>
        <begin position="97"/>
        <end position="194"/>
    </location>
</feature>
<sequence length="1006" mass="103939">MSAASAKAEAAQKRLSSASSASNAALSKIAAGVDQANATLVKLASIAEGSNASLVKLVATAEKTNTTLASIGTGSTQVVSGIGRVAPAADKSTKALNDNANAARLTSNQMLNLSRQGNDVITMFALGASPVQIFASQIGQVYDALDSGPTGLRGSLKAIGTAAKSAGQALLAFMVTPAGLAAGAGVAAVAGLATYIISTRKEVKGLDELLKDHASVLRGIGDIYGSIADKAKNAFSVSNLNGLQLLSSSTQAGLKIQIANQTQTAMSDLGRFINPGKSAGGFFSTAGEFKPFSDAIDYLRKTAREGTPDIIGFRKMVEDKWALDPNNAALTASAGKLMDLTKDADAAARALKQLQIAQEALAKSVGPGGLPLRRGSLSTEDMGAYERYRAAGSVSADRAQQAFDAQRQGLYARSPAELAAAARAQASAQYNDNENPAERARRIDMAGQQAALAAQHALDEAQKERKRSLDQTLASQQLDLDLIGKTTGAAEAMRMQFQLTQQLREEAARNNVPVDQQELELIKQKADAYGKMADQIARAQLGNDLAFERSQQFLSAGEQQIASRLRNTGIGMDSPEAQQMRDMAKFADAQGLAVGFLTDFKSELLRNGGDVGKALGTSILNALTKSMDDQLGKIFDTMATWLASAITGQRPGVGGAAAFGTAGGFADMIFGSASNDNYAPGAVTRAPLAAIGGNMAAYAAAIRSIESAGSGGYSALGPVLKNGNQALGAYQVMKSNLPSWSQDALGKTLSPGQFLADPAAQDAIFEKQFGKYLTKYGNPQDAASAWFTGGPLSTGAKAKDVLGTSGSVYVDKFNAAVEKASGSLGGLDDTVTNTVKSLAGGIGGQGGLASILDGLKPGNFQANTTLSDILGYSGGGASAGGSSGGGFLSSIFSFIPKLLGFADGTESAPSGWAWVGERGPELRKLRAGDVIRKNPRSMQMAAQNNNGSPPVAPKIDLHVTVIGGSGDDHIRTLSRQGAQEAISEYHQGQINGGFGETQRRYTSQKG</sequence>
<evidence type="ECO:0000313" key="2">
    <source>
        <dbReference type="EMBL" id="OBP76850.1"/>
    </source>
</evidence>
<accession>A0A1A5J4U2</accession>
<evidence type="ECO:0000313" key="3">
    <source>
        <dbReference type="Proteomes" id="UP000093748"/>
    </source>
</evidence>
<evidence type="ECO:0000259" key="1">
    <source>
        <dbReference type="Pfam" id="PF06791"/>
    </source>
</evidence>
<proteinExistence type="predicted"/>
<dbReference type="Pfam" id="PF06791">
    <property type="entry name" value="TMP_2"/>
    <property type="match status" value="1"/>
</dbReference>
<comment type="caution">
    <text evidence="2">The sequence shown here is derived from an EMBL/GenBank/DDBJ whole genome shotgun (WGS) entry which is preliminary data.</text>
</comment>